<sequence length="237" mass="25705">MKATKGLLPGLALFVFLLLVGCLSFPGQKPAVQTAPGQTGFFFADGESIPKFGYVCKDCQTFDDCLDSEAYCHARGLRSIDYLAGNSMSLYPVKVIECNYACAPEDMFSRIDAKVQERTTASCRGGDEYIHIGQDGVALTLEVWENRITGQFDIPHSAADFYADLSGDFAGTAEVKTWADSLGGEWGVVESFPTPPAGTKLSNGVITIHYTMKEDGMIKPKSFDVVCKGTIRAMAYN</sequence>
<proteinExistence type="predicted"/>
<dbReference type="Proteomes" id="UP000678237">
    <property type="component" value="Unassembled WGS sequence"/>
</dbReference>
<dbReference type="EMBL" id="DUGH01000075">
    <property type="protein sequence ID" value="HIH16348.1"/>
    <property type="molecule type" value="Genomic_DNA"/>
</dbReference>
<evidence type="ECO:0000313" key="2">
    <source>
        <dbReference type="EMBL" id="MBS3062341.1"/>
    </source>
</evidence>
<gene>
    <name evidence="1" type="ORF">HA252_03010</name>
    <name evidence="2" type="ORF">J4203_00580</name>
</gene>
<name>A0A7J4JF55_9ARCH</name>
<evidence type="ECO:0008006" key="4">
    <source>
        <dbReference type="Google" id="ProtNLM"/>
    </source>
</evidence>
<comment type="caution">
    <text evidence="1">The sequence shown here is derived from an EMBL/GenBank/DDBJ whole genome shotgun (WGS) entry which is preliminary data.</text>
</comment>
<dbReference type="AlphaFoldDB" id="A0A7J4JF55"/>
<dbReference type="Proteomes" id="UP000564964">
    <property type="component" value="Unassembled WGS sequence"/>
</dbReference>
<organism evidence="1 3">
    <name type="scientific">Candidatus Iainarchaeum sp</name>
    <dbReference type="NCBI Taxonomy" id="3101447"/>
    <lineage>
        <taxon>Archaea</taxon>
        <taxon>Candidatus Iainarchaeota</taxon>
        <taxon>Candidatus Iainarchaeia</taxon>
        <taxon>Candidatus Iainarchaeales</taxon>
        <taxon>Candidatus Iainarchaeaceae</taxon>
        <taxon>Candidatus Iainarchaeum</taxon>
    </lineage>
</organism>
<protein>
    <recommendedName>
        <fullName evidence="4">Lipoprotein</fullName>
    </recommendedName>
</protein>
<dbReference type="EMBL" id="JAGVWE010000002">
    <property type="protein sequence ID" value="MBS3062341.1"/>
    <property type="molecule type" value="Genomic_DNA"/>
</dbReference>
<evidence type="ECO:0000313" key="3">
    <source>
        <dbReference type="Proteomes" id="UP000564964"/>
    </source>
</evidence>
<dbReference type="PROSITE" id="PS51257">
    <property type="entry name" value="PROKAR_LIPOPROTEIN"/>
    <property type="match status" value="1"/>
</dbReference>
<reference evidence="2" key="3">
    <citation type="submission" date="2021-05" db="EMBL/GenBank/DDBJ databases">
        <title>Protein family content uncovers lineage relationships and bacterial pathway maintenance mechanisms in DPANN archaea.</title>
        <authorList>
            <person name="Castelle C.J."/>
            <person name="Meheust R."/>
            <person name="Jaffe A.L."/>
            <person name="Seitz K."/>
            <person name="Gong X."/>
            <person name="Baker B.J."/>
            <person name="Banfield J.F."/>
        </authorList>
    </citation>
    <scope>NUCLEOTIDE SEQUENCE</scope>
    <source>
        <strain evidence="2">RIFCSPLOWO2_01_FULL_58_19</strain>
    </source>
</reference>
<reference evidence="1" key="1">
    <citation type="journal article" date="2020" name="bioRxiv">
        <title>A rank-normalized archaeal taxonomy based on genome phylogeny resolves widespread incomplete and uneven classifications.</title>
        <authorList>
            <person name="Rinke C."/>
            <person name="Chuvochina M."/>
            <person name="Mussig A.J."/>
            <person name="Chaumeil P.-A."/>
            <person name="Waite D.W."/>
            <person name="Whitman W.B."/>
            <person name="Parks D.H."/>
            <person name="Hugenholtz P."/>
        </authorList>
    </citation>
    <scope>NUCLEOTIDE SEQUENCE</scope>
    <source>
        <strain evidence="1">UBA10219</strain>
    </source>
</reference>
<accession>A0A7J4JF55</accession>
<evidence type="ECO:0000313" key="1">
    <source>
        <dbReference type="EMBL" id="HIH16348.1"/>
    </source>
</evidence>
<reference evidence="2" key="2">
    <citation type="submission" date="2021-03" db="EMBL/GenBank/DDBJ databases">
        <authorList>
            <person name="Jaffe A."/>
        </authorList>
    </citation>
    <scope>NUCLEOTIDE SEQUENCE</scope>
    <source>
        <strain evidence="2">RIFCSPLOWO2_01_FULL_58_19</strain>
    </source>
</reference>